<feature type="domain" description="Trimeric autotransporter adhesin YadA-like head" evidence="12">
    <location>
        <begin position="605"/>
        <end position="631"/>
    </location>
</feature>
<feature type="domain" description="Trimeric autotransporter adhesin YadA-like head" evidence="12">
    <location>
        <begin position="765"/>
        <end position="787"/>
    </location>
</feature>
<keyword evidence="8" id="KW-0653">Protein transport</keyword>
<feature type="domain" description="Trimeric autotransporter adhesin YadA-like stalk" evidence="13">
    <location>
        <begin position="1344"/>
        <end position="1377"/>
    </location>
</feature>
<feature type="domain" description="Trimeric autotransporter adhesin YadA-like head" evidence="12">
    <location>
        <begin position="1393"/>
        <end position="1419"/>
    </location>
</feature>
<dbReference type="Pfam" id="PF05658">
    <property type="entry name" value="YadA_head"/>
    <property type="match status" value="14"/>
</dbReference>
<evidence type="ECO:0000256" key="2">
    <source>
        <dbReference type="ARBA" id="ARBA00004442"/>
    </source>
</evidence>
<dbReference type="Gene3D" id="1.20.5.170">
    <property type="match status" value="7"/>
</dbReference>
<feature type="domain" description="Trimeric autotransporter adhesin YadA-like stalk" evidence="13">
    <location>
        <begin position="1119"/>
        <end position="1160"/>
    </location>
</feature>
<evidence type="ECO:0000256" key="3">
    <source>
        <dbReference type="ARBA" id="ARBA00005848"/>
    </source>
</evidence>
<keyword evidence="5" id="KW-1134">Transmembrane beta strand</keyword>
<evidence type="ECO:0000256" key="5">
    <source>
        <dbReference type="ARBA" id="ARBA00022452"/>
    </source>
</evidence>
<evidence type="ECO:0000313" key="16">
    <source>
        <dbReference type="Proteomes" id="UP000247515"/>
    </source>
</evidence>
<evidence type="ECO:0000259" key="11">
    <source>
        <dbReference type="Pfam" id="PF03895"/>
    </source>
</evidence>
<dbReference type="Pfam" id="PF03895">
    <property type="entry name" value="YadA_anchor"/>
    <property type="match status" value="1"/>
</dbReference>
<feature type="domain" description="Trimeric autotransporter adhesin YadA-like stalk" evidence="13">
    <location>
        <begin position="1008"/>
        <end position="1048"/>
    </location>
</feature>
<dbReference type="SUPFAM" id="SSF54523">
    <property type="entry name" value="Pili subunits"/>
    <property type="match status" value="1"/>
</dbReference>
<feature type="domain" description="Trimeric autotransporter adhesin YadA-like head" evidence="12">
    <location>
        <begin position="645"/>
        <end position="665"/>
    </location>
</feature>
<dbReference type="Gene3D" id="2.150.10.10">
    <property type="entry name" value="Serralysin-like metalloprotease, C-terminal"/>
    <property type="match status" value="7"/>
</dbReference>
<evidence type="ECO:0000256" key="4">
    <source>
        <dbReference type="ARBA" id="ARBA00022448"/>
    </source>
</evidence>
<keyword evidence="4" id="KW-0813">Transport</keyword>
<dbReference type="InterPro" id="IPR005594">
    <property type="entry name" value="YadA_C"/>
</dbReference>
<dbReference type="SUPFAM" id="SSF101967">
    <property type="entry name" value="Adhesin YadA, collagen-binding domain"/>
    <property type="match status" value="8"/>
</dbReference>
<feature type="domain" description="Trimeric autotransporter adhesin YadA-like stalk" evidence="13">
    <location>
        <begin position="479"/>
        <end position="519"/>
    </location>
</feature>
<feature type="domain" description="Trimeric autotransporter adhesin YadA-like stalk" evidence="13">
    <location>
        <begin position="897"/>
        <end position="937"/>
    </location>
</feature>
<evidence type="ECO:0000313" key="15">
    <source>
        <dbReference type="EMBL" id="PXX19968.1"/>
    </source>
</evidence>
<evidence type="ECO:0000256" key="1">
    <source>
        <dbReference type="ARBA" id="ARBA00004241"/>
    </source>
</evidence>
<dbReference type="Gene3D" id="3.30.1300.30">
    <property type="entry name" value="GSPII I/J protein-like"/>
    <property type="match status" value="1"/>
</dbReference>
<feature type="domain" description="Trimeric autotransporter adhesin YadA-like head" evidence="12">
    <location>
        <begin position="414"/>
        <end position="440"/>
    </location>
</feature>
<evidence type="ECO:0000259" key="14">
    <source>
        <dbReference type="Pfam" id="PF13018"/>
    </source>
</evidence>
<name>A0ABX5MW59_9BURK</name>
<keyword evidence="16" id="KW-1185">Reference proteome</keyword>
<feature type="domain" description="ESPR" evidence="14">
    <location>
        <begin position="1"/>
        <end position="49"/>
    </location>
</feature>
<feature type="domain" description="Trimeric autotransporter adhesin YadA-like stalk" evidence="13">
    <location>
        <begin position="826"/>
        <end position="864"/>
    </location>
</feature>
<dbReference type="CDD" id="cd12820">
    <property type="entry name" value="LbR_YadA-like"/>
    <property type="match status" value="2"/>
</dbReference>
<dbReference type="Pfam" id="PF13018">
    <property type="entry name" value="ESPR"/>
    <property type="match status" value="1"/>
</dbReference>
<dbReference type="InterPro" id="IPR045584">
    <property type="entry name" value="Pilin-like"/>
</dbReference>
<feature type="domain" description="Trimeric autotransporter adhesin YadA-like head" evidence="12">
    <location>
        <begin position="1421"/>
        <end position="1445"/>
    </location>
</feature>
<feature type="domain" description="Trimeric autotransporter adhesin YadA-like head" evidence="12">
    <location>
        <begin position="218"/>
        <end position="241"/>
    </location>
</feature>
<feature type="domain" description="Trimeric autotransporter adhesin YadA-like stalk" evidence="13">
    <location>
        <begin position="546"/>
        <end position="587"/>
    </location>
</feature>
<feature type="domain" description="Trimeric autotransporter adhesin YadA-like head" evidence="12">
    <location>
        <begin position="160"/>
        <end position="184"/>
    </location>
</feature>
<comment type="similarity">
    <text evidence="3">Belongs to the autotransporter-2 (AT-2) (TC 1.B.40) family.</text>
</comment>
<evidence type="ECO:0000259" key="12">
    <source>
        <dbReference type="Pfam" id="PF05658"/>
    </source>
</evidence>
<evidence type="ECO:0000259" key="13">
    <source>
        <dbReference type="Pfam" id="PF05662"/>
    </source>
</evidence>
<dbReference type="EMBL" id="QJJV01000002">
    <property type="protein sequence ID" value="PXX19968.1"/>
    <property type="molecule type" value="Genomic_DNA"/>
</dbReference>
<gene>
    <name evidence="15" type="ORF">C7400_102393</name>
</gene>
<keyword evidence="6" id="KW-0812">Transmembrane</keyword>
<accession>A0ABX5MW59</accession>
<keyword evidence="10" id="KW-0998">Cell outer membrane</keyword>
<evidence type="ECO:0000256" key="7">
    <source>
        <dbReference type="ARBA" id="ARBA00022729"/>
    </source>
</evidence>
<dbReference type="InterPro" id="IPR008640">
    <property type="entry name" value="Adhesin_Head_dom"/>
</dbReference>
<evidence type="ECO:0000256" key="6">
    <source>
        <dbReference type="ARBA" id="ARBA00022692"/>
    </source>
</evidence>
<dbReference type="InterPro" id="IPR011049">
    <property type="entry name" value="Serralysin-like_metalloprot_C"/>
</dbReference>
<sequence length="1573" mass="150319">MNKIYRTIWNAASGRWIAVQENARARGAKGGSGARSRSRLACGALAVAAAWGGGVRAGTVLDTDGATVIAADICTGTTIGGSGLNYLAMGCNASASDTDSIAIGTSSVANGASALALGDHTFAIANGATALGGGATASGVQSVALGGDKVDAHQDAAAKATGERAVAVGAATRAMGNNSVALGSTVTAAADNAVAIGSGAAVSGAGSVALGVKASGLGANAAAIGAGSAASGDASTAIGNLAVANGQNAIALGTSASASADNAVAMGQGAKGTSNRSIAIGQIAIAQGTNSIALGYKATTSVGGTADGNIALGENALINNTGSGAIAIGRNAYVEATLGNGQATGASTLVVGDGAYAYGNNVTVIGASATATHTGNVVLGSSAVSSGISGASAFGTSATASGAGGSAIGAQALASASNATAIGYGATATTVNSVALGYGATTAAAVKTPNGVIGGQTFTYAGATPTGVVSVGAATAERQVTNVAAGQVNASSTDAVNGSQLYATNTQVTVNTSAVTTLQGEIADAVMYDSTAHDRVTLGGVGSNVKLTNVAAATLTGTSTDAVNGSQLYATNNNVTAISNTVNKITSGGGIMYFHTNSMLADSAANGPNSTAIGPGAVTTYTDDIAIGNGASASRPSFSGQGANVALGASATAQGYRSVAIGYGARTNTGSLYTSASDIAIGQTAFSEGYNSVALGNNANAGTAGTDGNNVAVGSNTYAKASGAVAFGGSATAAASSATALGAAANAGASGATAVGKASTASVSNAVAIGYGANASVADSVALGHGATTEAAVNTPNGVIGGQTFTYAGATPTGVVSVGSSGHERQVTNVAAGRVTAASTDAVNGSQLYATNTQVTTNTGAISTLQALTADAVMYDSTAHDSVRLGGADSSTPVALHNVAAGTVSNSSNDAVNGSQLFKLASSTASGLGGGSTVSSDGSITTPTYSVGGATFHNAGEAFTNIDGRTTANTDALSTLQGQTADAVMYDSSAHDSVTLGGADSSTPVALHNVAAGTVSNSSNDAVNGSQLYKLASSTASGLGGGSTVSSDGSITTPTYSVGGATFHNAGEAFTNIDGRTTANTDALSTLQGQTADAVMYDSSAHDSVTLGGTSATAPIALHNVANGAVDASSFDAINGSQLFGVSSALVNALGGGASVSADGSITTPTYRIGNTTFHNVGGALTNLDGRVTDLSDAVSSGTIGLVQQDATTHAITVGKDVPGISVDFAGTNGVRLLTGVAAGNVDASSVDAVNGSQLFAIGNATANALGGGATMNANGTMSGPNYAIGGNTYNNVGGALTDLDGRVAQNAQDISDIKGDVANAVAYDSSAHDSVTLGDGSTPVSLHNVAAGTADTDAVNLGQMNDAIASVQQAADAAVNPFVAAQGNRDTEGAIASGTHATAAGANAVASGANAVALGANTQATGANSVALGADSVADRDNAVSVGSAGNERQITNVAPGTAGTDAANMNQLNAMAAQGQGYVDQRISGVQNQISDVRRDAFGAAAAAMAVAGLPQPTEPGRTMVAAAGSRIGGQTGMALGVSYVTRNNRWVAKASASSSSQGNTGVTLGAGYQW</sequence>
<evidence type="ECO:0000256" key="9">
    <source>
        <dbReference type="ARBA" id="ARBA00023136"/>
    </source>
</evidence>
<evidence type="ECO:0000256" key="10">
    <source>
        <dbReference type="ARBA" id="ARBA00023237"/>
    </source>
</evidence>
<comment type="caution">
    <text evidence="15">The sequence shown here is derived from an EMBL/GenBank/DDBJ whole genome shotgun (WGS) entry which is preliminary data.</text>
</comment>
<keyword evidence="7" id="KW-0732">Signal</keyword>
<feature type="domain" description="Trimeric autotransporter adhesin YadA-like head" evidence="12">
    <location>
        <begin position="123"/>
        <end position="147"/>
    </location>
</feature>
<feature type="domain" description="Trimeric autotransporter adhesin YadA-like C-terminal membrane anchor" evidence="11">
    <location>
        <begin position="1513"/>
        <end position="1573"/>
    </location>
</feature>
<dbReference type="RefSeq" id="WP_110325937.1">
    <property type="nucleotide sequence ID" value="NZ_QJJV01000002.1"/>
</dbReference>
<feature type="domain" description="Trimeric autotransporter adhesin YadA-like head" evidence="12">
    <location>
        <begin position="275"/>
        <end position="298"/>
    </location>
</feature>
<reference evidence="15 16" key="1">
    <citation type="submission" date="2018-05" db="EMBL/GenBank/DDBJ databases">
        <title>Genomic Encyclopedia of Type Strains, Phase IV (KMG-V): Genome sequencing to study the core and pangenomes of soil and plant-associated prokaryotes.</title>
        <authorList>
            <person name="Whitman W."/>
        </authorList>
    </citation>
    <scope>NUCLEOTIDE SEQUENCE [LARGE SCALE GENOMIC DNA]</scope>
    <source>
        <strain evidence="15 16">SIr-6563</strain>
    </source>
</reference>
<protein>
    <submittedName>
        <fullName evidence="15">Autotransporter adhesin</fullName>
    </submittedName>
</protein>
<dbReference type="Pfam" id="PF05662">
    <property type="entry name" value="YadA_stalk"/>
    <property type="match status" value="9"/>
</dbReference>
<proteinExistence type="inferred from homology"/>
<feature type="domain" description="Trimeric autotransporter adhesin YadA-like stalk" evidence="13">
    <location>
        <begin position="1451"/>
        <end position="1491"/>
    </location>
</feature>
<comment type="subcellular location">
    <subcellularLocation>
        <location evidence="2">Cell outer membrane</location>
    </subcellularLocation>
    <subcellularLocation>
        <location evidence="1">Cell surface</location>
    </subcellularLocation>
</comment>
<dbReference type="InterPro" id="IPR024973">
    <property type="entry name" value="ESPR"/>
</dbReference>
<dbReference type="Proteomes" id="UP000247515">
    <property type="component" value="Unassembled WGS sequence"/>
</dbReference>
<dbReference type="InterPro" id="IPR008635">
    <property type="entry name" value="Coiled_stalk_dom"/>
</dbReference>
<feature type="domain" description="Trimeric autotransporter adhesin YadA-like head" evidence="12">
    <location>
        <begin position="244"/>
        <end position="270"/>
    </location>
</feature>
<keyword evidence="9" id="KW-0472">Membrane</keyword>
<feature type="domain" description="Trimeric autotransporter adhesin YadA-like head" evidence="12">
    <location>
        <begin position="98"/>
        <end position="119"/>
    </location>
</feature>
<feature type="domain" description="Trimeric autotransporter adhesin YadA-like head" evidence="12">
    <location>
        <begin position="188"/>
        <end position="212"/>
    </location>
</feature>
<evidence type="ECO:0000256" key="8">
    <source>
        <dbReference type="ARBA" id="ARBA00022927"/>
    </source>
</evidence>
<feature type="domain" description="Trimeric autotransporter adhesin YadA-like head" evidence="12">
    <location>
        <begin position="678"/>
        <end position="699"/>
    </location>
</feature>
<feature type="domain" description="Trimeric autotransporter adhesin YadA-like stalk" evidence="13">
    <location>
        <begin position="1234"/>
        <end position="1275"/>
    </location>
</feature>
<organism evidence="15 16">
    <name type="scientific">Paraburkholderia tropica</name>
    <dbReference type="NCBI Taxonomy" id="92647"/>
    <lineage>
        <taxon>Bacteria</taxon>
        <taxon>Pseudomonadati</taxon>
        <taxon>Pseudomonadota</taxon>
        <taxon>Betaproteobacteria</taxon>
        <taxon>Burkholderiales</taxon>
        <taxon>Burkholderiaceae</taxon>
        <taxon>Paraburkholderia</taxon>
    </lineage>
</organism>